<keyword evidence="1" id="KW-0479">Metal-binding</keyword>
<protein>
    <recommendedName>
        <fullName evidence="5">HMA domain-containing protein</fullName>
    </recommendedName>
</protein>
<sequence>MTERGQGENRGGWGTARLILIAVVALVTLAAGTHALREPLGGSKGGGVESSGPPLAATTIPVEGMSCGACAASIKQRLRSLDGVAEVEVSLEHRHARVRYSEGAVTPERLAAEINGLGYRAALPAAAGAADGPPRARDAASGERTVLIPVEGMACESCAEAIAGRLRALDGVDEVSISLMAKEARVRYVEGRITPERLAAEVAARGFTPGTPRMEGQE</sequence>
<feature type="domain" description="HMA" evidence="5">
    <location>
        <begin position="56"/>
        <end position="122"/>
    </location>
</feature>
<dbReference type="CDD" id="cd00371">
    <property type="entry name" value="HMA"/>
    <property type="match status" value="2"/>
</dbReference>
<reference evidence="6 7" key="2">
    <citation type="submission" date="2019-01" db="EMBL/GenBank/DDBJ databases">
        <title>Tautonia sociabilis, a novel thermotolerant planctomycete of Isosphaeraceae family, isolated from a 4000 m deep subterranean habitat.</title>
        <authorList>
            <person name="Kovaleva O.L."/>
            <person name="Elcheninov A.G."/>
            <person name="Van Heerden E."/>
            <person name="Toshchakov S.V."/>
            <person name="Novikov A."/>
            <person name="Bonch-Osmolovskaya E.A."/>
            <person name="Kublanov I.V."/>
        </authorList>
    </citation>
    <scope>NUCLEOTIDE SEQUENCE [LARGE SCALE GENOMIC DNA]</scope>
    <source>
        <strain evidence="6 7">GM2012</strain>
    </source>
</reference>
<dbReference type="InterPro" id="IPR017969">
    <property type="entry name" value="Heavy-metal-associated_CS"/>
</dbReference>
<evidence type="ECO:0000313" key="7">
    <source>
        <dbReference type="Proteomes" id="UP000280296"/>
    </source>
</evidence>
<dbReference type="InterPro" id="IPR036163">
    <property type="entry name" value="HMA_dom_sf"/>
</dbReference>
<dbReference type="RefSeq" id="WP_126727587.1">
    <property type="nucleotide sequence ID" value="NZ_RYZH01000058.1"/>
</dbReference>
<dbReference type="PROSITE" id="PS01047">
    <property type="entry name" value="HMA_1"/>
    <property type="match status" value="2"/>
</dbReference>
<feature type="transmembrane region" description="Helical" evidence="4">
    <location>
        <begin position="18"/>
        <end position="36"/>
    </location>
</feature>
<keyword evidence="7" id="KW-1185">Reference proteome</keyword>
<dbReference type="PRINTS" id="PR00942">
    <property type="entry name" value="CUATPASEI"/>
</dbReference>
<dbReference type="PANTHER" id="PTHR46594:SF4">
    <property type="entry name" value="P-TYPE CATION-TRANSPORTING ATPASE"/>
    <property type="match status" value="1"/>
</dbReference>
<gene>
    <name evidence="6" type="ORF">TsocGM_21850</name>
</gene>
<evidence type="ECO:0000256" key="2">
    <source>
        <dbReference type="ARBA" id="ARBA00023008"/>
    </source>
</evidence>
<dbReference type="Proteomes" id="UP000280296">
    <property type="component" value="Unassembled WGS sequence"/>
</dbReference>
<dbReference type="PROSITE" id="PS50846">
    <property type="entry name" value="HMA_2"/>
    <property type="match status" value="2"/>
</dbReference>
<evidence type="ECO:0000256" key="1">
    <source>
        <dbReference type="ARBA" id="ARBA00022723"/>
    </source>
</evidence>
<keyword evidence="4" id="KW-0472">Membrane</keyword>
<evidence type="ECO:0000313" key="6">
    <source>
        <dbReference type="EMBL" id="RUL83552.1"/>
    </source>
</evidence>
<accession>A0A432ME87</accession>
<reference evidence="6 7" key="1">
    <citation type="submission" date="2018-12" db="EMBL/GenBank/DDBJ databases">
        <authorList>
            <person name="Toschakov S.V."/>
        </authorList>
    </citation>
    <scope>NUCLEOTIDE SEQUENCE [LARGE SCALE GENOMIC DNA]</scope>
    <source>
        <strain evidence="6 7">GM2012</strain>
    </source>
</reference>
<dbReference type="Gene3D" id="3.30.70.100">
    <property type="match status" value="2"/>
</dbReference>
<proteinExistence type="predicted"/>
<keyword evidence="2" id="KW-0186">Copper</keyword>
<dbReference type="AlphaFoldDB" id="A0A432ME87"/>
<comment type="caution">
    <text evidence="6">The sequence shown here is derived from an EMBL/GenBank/DDBJ whole genome shotgun (WGS) entry which is preliminary data.</text>
</comment>
<dbReference type="PANTHER" id="PTHR46594">
    <property type="entry name" value="P-TYPE CATION-TRANSPORTING ATPASE"/>
    <property type="match status" value="1"/>
</dbReference>
<dbReference type="SUPFAM" id="SSF55008">
    <property type="entry name" value="HMA, heavy metal-associated domain"/>
    <property type="match status" value="2"/>
</dbReference>
<evidence type="ECO:0000259" key="5">
    <source>
        <dbReference type="PROSITE" id="PS50846"/>
    </source>
</evidence>
<evidence type="ECO:0000256" key="4">
    <source>
        <dbReference type="SAM" id="Phobius"/>
    </source>
</evidence>
<keyword evidence="4" id="KW-1133">Transmembrane helix</keyword>
<dbReference type="InterPro" id="IPR006121">
    <property type="entry name" value="HMA_dom"/>
</dbReference>
<dbReference type="Pfam" id="PF00403">
    <property type="entry name" value="HMA"/>
    <property type="match status" value="2"/>
</dbReference>
<feature type="domain" description="HMA" evidence="5">
    <location>
        <begin position="144"/>
        <end position="210"/>
    </location>
</feature>
<dbReference type="NCBIfam" id="TIGR00003">
    <property type="entry name" value="copper ion binding protein"/>
    <property type="match status" value="1"/>
</dbReference>
<dbReference type="GO" id="GO:0005507">
    <property type="term" value="F:copper ion binding"/>
    <property type="evidence" value="ECO:0007669"/>
    <property type="project" value="InterPro"/>
</dbReference>
<dbReference type="EMBL" id="RYZH01000058">
    <property type="protein sequence ID" value="RUL83552.1"/>
    <property type="molecule type" value="Genomic_DNA"/>
</dbReference>
<dbReference type="InterPro" id="IPR006122">
    <property type="entry name" value="HMA_Cu_ion-bd"/>
</dbReference>
<organism evidence="6 7">
    <name type="scientific">Tautonia sociabilis</name>
    <dbReference type="NCBI Taxonomy" id="2080755"/>
    <lineage>
        <taxon>Bacteria</taxon>
        <taxon>Pseudomonadati</taxon>
        <taxon>Planctomycetota</taxon>
        <taxon>Planctomycetia</taxon>
        <taxon>Isosphaerales</taxon>
        <taxon>Isosphaeraceae</taxon>
        <taxon>Tautonia</taxon>
    </lineage>
</organism>
<dbReference type="FunFam" id="3.30.70.100:FF:000001">
    <property type="entry name" value="ATPase copper transporting beta"/>
    <property type="match status" value="2"/>
</dbReference>
<keyword evidence="4" id="KW-0812">Transmembrane</keyword>
<dbReference type="OrthoDB" id="9813965at2"/>
<evidence type="ECO:0000256" key="3">
    <source>
        <dbReference type="SAM" id="MobiDB-lite"/>
    </source>
</evidence>
<name>A0A432ME87_9BACT</name>
<feature type="region of interest" description="Disordered" evidence="3">
    <location>
        <begin position="38"/>
        <end position="57"/>
    </location>
</feature>